<dbReference type="PRINTS" id="PR00973">
    <property type="entry name" value="RIBOSOMALS17"/>
</dbReference>
<evidence type="ECO:0000256" key="1">
    <source>
        <dbReference type="ARBA" id="ARBA00010254"/>
    </source>
</evidence>
<evidence type="ECO:0000256" key="2">
    <source>
        <dbReference type="ARBA" id="ARBA00022730"/>
    </source>
</evidence>
<keyword evidence="5 6" id="KW-0687">Ribonucleoprotein</keyword>
<dbReference type="NCBIfam" id="NF004123">
    <property type="entry name" value="PRK05610.1"/>
    <property type="match status" value="1"/>
</dbReference>
<keyword evidence="4 6" id="KW-0689">Ribosomal protein</keyword>
<evidence type="ECO:0000256" key="4">
    <source>
        <dbReference type="ARBA" id="ARBA00022980"/>
    </source>
</evidence>
<dbReference type="CDD" id="cd00364">
    <property type="entry name" value="Ribosomal_uS17"/>
    <property type="match status" value="1"/>
</dbReference>
<sequence>MKLGDTRGRRKKIVGMVVGNKMHKTIVVEVERLIKHTKYGKYIKRSTVYKAHDENNQAGIGDRVEIIETRPLSKTKTTKLLRVIEKAKQ</sequence>
<dbReference type="NCBIfam" id="TIGR03635">
    <property type="entry name" value="uS17_bact"/>
    <property type="match status" value="1"/>
</dbReference>
<gene>
    <name evidence="6" type="primary">rpsQ</name>
    <name evidence="8" type="ORF">BROSI_A2209</name>
</gene>
<dbReference type="PROSITE" id="PS00056">
    <property type="entry name" value="RIBOSOMAL_S17"/>
    <property type="match status" value="1"/>
</dbReference>
<dbReference type="Proteomes" id="UP000032309">
    <property type="component" value="Unassembled WGS sequence"/>
</dbReference>
<evidence type="ECO:0000313" key="9">
    <source>
        <dbReference type="Proteomes" id="UP000032309"/>
    </source>
</evidence>
<dbReference type="PANTHER" id="PTHR10744:SF1">
    <property type="entry name" value="SMALL RIBOSOMAL SUBUNIT PROTEIN US17M"/>
    <property type="match status" value="1"/>
</dbReference>
<dbReference type="InterPro" id="IPR019979">
    <property type="entry name" value="Ribosomal_uS17_CS"/>
</dbReference>
<comment type="subunit">
    <text evidence="6">Part of the 30S ribosomal subunit.</text>
</comment>
<dbReference type="PANTHER" id="PTHR10744">
    <property type="entry name" value="40S RIBOSOMAL PROTEIN S11 FAMILY MEMBER"/>
    <property type="match status" value="1"/>
</dbReference>
<dbReference type="HAMAP" id="MF_01345_B">
    <property type="entry name" value="Ribosomal_uS17_B"/>
    <property type="match status" value="1"/>
</dbReference>
<proteinExistence type="inferred from homology"/>
<evidence type="ECO:0000256" key="3">
    <source>
        <dbReference type="ARBA" id="ARBA00022884"/>
    </source>
</evidence>
<dbReference type="SUPFAM" id="SSF50249">
    <property type="entry name" value="Nucleic acid-binding proteins"/>
    <property type="match status" value="1"/>
</dbReference>
<dbReference type="Gene3D" id="2.40.50.140">
    <property type="entry name" value="Nucleic acid-binding proteins"/>
    <property type="match status" value="1"/>
</dbReference>
<protein>
    <recommendedName>
        <fullName evidence="6">Small ribosomal subunit protein uS17</fullName>
    </recommendedName>
</protein>
<keyword evidence="2 6" id="KW-0699">rRNA-binding</keyword>
<keyword evidence="9" id="KW-1185">Reference proteome</keyword>
<dbReference type="InterPro" id="IPR000266">
    <property type="entry name" value="Ribosomal_uS17"/>
</dbReference>
<dbReference type="GO" id="GO:0005840">
    <property type="term" value="C:ribosome"/>
    <property type="evidence" value="ECO:0007669"/>
    <property type="project" value="UniProtKB-KW"/>
</dbReference>
<reference evidence="9" key="1">
    <citation type="journal article" date="2015" name="Genome Announc.">
        <title>Draft Genome Sequence of an Anaerobic Ammonium-Oxidizing Bacterium, "Candidatus Brocadia sinica".</title>
        <authorList>
            <person name="Oshiki M."/>
            <person name="Shinyako-Hata K."/>
            <person name="Satoh H."/>
            <person name="Okabe S."/>
        </authorList>
    </citation>
    <scope>NUCLEOTIDE SEQUENCE [LARGE SCALE GENOMIC DNA]</scope>
    <source>
        <strain evidence="9">JPN1</strain>
    </source>
</reference>
<dbReference type="InterPro" id="IPR019984">
    <property type="entry name" value="Ribosomal_uS17_bact/chlr"/>
</dbReference>
<dbReference type="InterPro" id="IPR012340">
    <property type="entry name" value="NA-bd_OB-fold"/>
</dbReference>
<evidence type="ECO:0000313" key="8">
    <source>
        <dbReference type="EMBL" id="GAN33675.1"/>
    </source>
</evidence>
<keyword evidence="3 6" id="KW-0694">RNA-binding</keyword>
<comment type="similarity">
    <text evidence="1 6 7">Belongs to the universal ribosomal protein uS17 family.</text>
</comment>
<organism evidence="8 9">
    <name type="scientific">Candidatus Brocadia sinica JPN1</name>
    <dbReference type="NCBI Taxonomy" id="1197129"/>
    <lineage>
        <taxon>Bacteria</taxon>
        <taxon>Pseudomonadati</taxon>
        <taxon>Planctomycetota</taxon>
        <taxon>Candidatus Brocadiia</taxon>
        <taxon>Candidatus Brocadiales</taxon>
        <taxon>Candidatus Brocadiaceae</taxon>
        <taxon>Candidatus Brocadia</taxon>
    </lineage>
</organism>
<accession>A0ABQ0JYA5</accession>
<dbReference type="EMBL" id="BAFN01000001">
    <property type="protein sequence ID" value="GAN33675.1"/>
    <property type="molecule type" value="Genomic_DNA"/>
</dbReference>
<comment type="function">
    <text evidence="6">One of the primary rRNA binding proteins, it binds specifically to the 5'-end of 16S ribosomal RNA.</text>
</comment>
<name>A0ABQ0JYA5_9BACT</name>
<evidence type="ECO:0000256" key="7">
    <source>
        <dbReference type="RuleBase" id="RU003872"/>
    </source>
</evidence>
<evidence type="ECO:0000256" key="6">
    <source>
        <dbReference type="HAMAP-Rule" id="MF_01345"/>
    </source>
</evidence>
<comment type="caution">
    <text evidence="8">The sequence shown here is derived from an EMBL/GenBank/DDBJ whole genome shotgun (WGS) entry which is preliminary data.</text>
</comment>
<dbReference type="Pfam" id="PF00366">
    <property type="entry name" value="Ribosomal_S17"/>
    <property type="match status" value="1"/>
</dbReference>
<dbReference type="RefSeq" id="WP_052563771.1">
    <property type="nucleotide sequence ID" value="NZ_BAFN01000001.1"/>
</dbReference>
<evidence type="ECO:0000256" key="5">
    <source>
        <dbReference type="ARBA" id="ARBA00023274"/>
    </source>
</evidence>